<keyword evidence="1" id="KW-1133">Transmembrane helix</keyword>
<sequence length="152" mass="15608">MTTDTGGAAIGRQHWDQLKTGSLASLALAVLAGAWALLPGHDAGLSALLGVGVVWVSFGASAVIMAVLAPRLGQGIVFAGIAVYVLKVFVVAILVLTLSAPGWLRPVPAVLAAGVAVLMWQAVAFRAVARSRVLLFDSPTGDSTPTVERGRR</sequence>
<name>A0AAE3YHF6_9MICC</name>
<dbReference type="Proteomes" id="UP001247307">
    <property type="component" value="Unassembled WGS sequence"/>
</dbReference>
<evidence type="ECO:0000313" key="3">
    <source>
        <dbReference type="Proteomes" id="UP001247307"/>
    </source>
</evidence>
<feature type="transmembrane region" description="Helical" evidence="1">
    <location>
        <begin position="76"/>
        <end position="98"/>
    </location>
</feature>
<proteinExistence type="predicted"/>
<organism evidence="2 3">
    <name type="scientific">Falsarthrobacter nasiphocae</name>
    <dbReference type="NCBI Taxonomy" id="189863"/>
    <lineage>
        <taxon>Bacteria</taxon>
        <taxon>Bacillati</taxon>
        <taxon>Actinomycetota</taxon>
        <taxon>Actinomycetes</taxon>
        <taxon>Micrococcales</taxon>
        <taxon>Micrococcaceae</taxon>
        <taxon>Falsarthrobacter</taxon>
    </lineage>
</organism>
<keyword evidence="3" id="KW-1185">Reference proteome</keyword>
<dbReference type="RefSeq" id="WP_309852326.1">
    <property type="nucleotide sequence ID" value="NZ_BAAAIU010000004.1"/>
</dbReference>
<keyword evidence="1" id="KW-0812">Transmembrane</keyword>
<gene>
    <name evidence="2" type="ORF">J2S35_001712</name>
</gene>
<protein>
    <recommendedName>
        <fullName evidence="4">ATP synthase protein I</fullName>
    </recommendedName>
</protein>
<dbReference type="AlphaFoldDB" id="A0AAE3YHF6"/>
<evidence type="ECO:0000256" key="1">
    <source>
        <dbReference type="SAM" id="Phobius"/>
    </source>
</evidence>
<accession>A0AAE3YHF6</accession>
<comment type="caution">
    <text evidence="2">The sequence shown here is derived from an EMBL/GenBank/DDBJ whole genome shotgun (WGS) entry which is preliminary data.</text>
</comment>
<evidence type="ECO:0008006" key="4">
    <source>
        <dbReference type="Google" id="ProtNLM"/>
    </source>
</evidence>
<feature type="transmembrane region" description="Helical" evidence="1">
    <location>
        <begin position="21"/>
        <end position="38"/>
    </location>
</feature>
<feature type="transmembrane region" description="Helical" evidence="1">
    <location>
        <begin position="110"/>
        <end position="129"/>
    </location>
</feature>
<evidence type="ECO:0000313" key="2">
    <source>
        <dbReference type="EMBL" id="MDR6892772.1"/>
    </source>
</evidence>
<keyword evidence="1" id="KW-0472">Membrane</keyword>
<dbReference type="EMBL" id="JAVDUI010000001">
    <property type="protein sequence ID" value="MDR6892772.1"/>
    <property type="molecule type" value="Genomic_DNA"/>
</dbReference>
<reference evidence="2" key="1">
    <citation type="submission" date="2023-07" db="EMBL/GenBank/DDBJ databases">
        <title>Sequencing the genomes of 1000 actinobacteria strains.</title>
        <authorList>
            <person name="Klenk H.-P."/>
        </authorList>
    </citation>
    <scope>NUCLEOTIDE SEQUENCE</scope>
    <source>
        <strain evidence="2">DSM 13988</strain>
    </source>
</reference>
<feature type="transmembrane region" description="Helical" evidence="1">
    <location>
        <begin position="44"/>
        <end position="69"/>
    </location>
</feature>